<organism evidence="2 3">
    <name type="scientific">Eumeta variegata</name>
    <name type="common">Bagworm moth</name>
    <name type="synonym">Eumeta japonica</name>
    <dbReference type="NCBI Taxonomy" id="151549"/>
    <lineage>
        <taxon>Eukaryota</taxon>
        <taxon>Metazoa</taxon>
        <taxon>Ecdysozoa</taxon>
        <taxon>Arthropoda</taxon>
        <taxon>Hexapoda</taxon>
        <taxon>Insecta</taxon>
        <taxon>Pterygota</taxon>
        <taxon>Neoptera</taxon>
        <taxon>Endopterygota</taxon>
        <taxon>Lepidoptera</taxon>
        <taxon>Glossata</taxon>
        <taxon>Ditrysia</taxon>
        <taxon>Tineoidea</taxon>
        <taxon>Psychidae</taxon>
        <taxon>Oiketicinae</taxon>
        <taxon>Eumeta</taxon>
    </lineage>
</organism>
<keyword evidence="1" id="KW-0812">Transmembrane</keyword>
<keyword evidence="1" id="KW-0472">Membrane</keyword>
<keyword evidence="1" id="KW-1133">Transmembrane helix</keyword>
<evidence type="ECO:0000313" key="3">
    <source>
        <dbReference type="Proteomes" id="UP000299102"/>
    </source>
</evidence>
<dbReference type="Proteomes" id="UP000299102">
    <property type="component" value="Unassembled WGS sequence"/>
</dbReference>
<dbReference type="EMBL" id="BGZK01000786">
    <property type="protein sequence ID" value="GBP60366.1"/>
    <property type="molecule type" value="Genomic_DNA"/>
</dbReference>
<dbReference type="AlphaFoldDB" id="A0A4C1X9B5"/>
<protein>
    <submittedName>
        <fullName evidence="2">Uncharacterized protein</fullName>
    </submittedName>
</protein>
<feature type="transmembrane region" description="Helical" evidence="1">
    <location>
        <begin position="46"/>
        <end position="64"/>
    </location>
</feature>
<evidence type="ECO:0000256" key="1">
    <source>
        <dbReference type="SAM" id="Phobius"/>
    </source>
</evidence>
<reference evidence="2 3" key="1">
    <citation type="journal article" date="2019" name="Commun. Biol.">
        <title>The bagworm genome reveals a unique fibroin gene that provides high tensile strength.</title>
        <authorList>
            <person name="Kono N."/>
            <person name="Nakamura H."/>
            <person name="Ohtoshi R."/>
            <person name="Tomita M."/>
            <person name="Numata K."/>
            <person name="Arakawa K."/>
        </authorList>
    </citation>
    <scope>NUCLEOTIDE SEQUENCE [LARGE SCALE GENOMIC DNA]</scope>
</reference>
<comment type="caution">
    <text evidence="2">The sequence shown here is derived from an EMBL/GenBank/DDBJ whole genome shotgun (WGS) entry which is preliminary data.</text>
</comment>
<sequence>MVFTEIRPETHAARVRAAALRAPRAPRAYRLIGASLAARPHMRQRLVFYLLPCTVIVCSVGLSLDAACS</sequence>
<keyword evidence="3" id="KW-1185">Reference proteome</keyword>
<name>A0A4C1X9B5_EUMVA</name>
<accession>A0A4C1X9B5</accession>
<proteinExistence type="predicted"/>
<evidence type="ECO:0000313" key="2">
    <source>
        <dbReference type="EMBL" id="GBP60366.1"/>
    </source>
</evidence>
<gene>
    <name evidence="2" type="ORF">EVAR_91401_1</name>
</gene>